<reference evidence="2 3" key="1">
    <citation type="submission" date="2023-10" db="EMBL/GenBank/DDBJ databases">
        <title>The genome sequence of Streptomyces sp. HUAS YS2.</title>
        <authorList>
            <person name="Mo P."/>
        </authorList>
    </citation>
    <scope>NUCLEOTIDE SEQUENCE [LARGE SCALE GENOMIC DNA]</scope>
    <source>
        <strain evidence="2 3">HUAS YS2</strain>
    </source>
</reference>
<protein>
    <submittedName>
        <fullName evidence="2">Uncharacterized protein</fullName>
    </submittedName>
</protein>
<keyword evidence="3" id="KW-1185">Reference proteome</keyword>
<name>A0ABZ0M458_9ACTN</name>
<gene>
    <name evidence="2" type="ORF">R2D22_35935</name>
</gene>
<sequence>MTRVSDGFVVAWLDSRIDQRIRARRFGPDGAPQGAEFQINTSDGFHESPVATTLGGGNYVIAWRTSPDGSGGTRVAFRSFEPDARR</sequence>
<proteinExistence type="predicted"/>
<evidence type="ECO:0000256" key="1">
    <source>
        <dbReference type="SAM" id="MobiDB-lite"/>
    </source>
</evidence>
<dbReference type="Proteomes" id="UP001301731">
    <property type="component" value="Chromosome"/>
</dbReference>
<dbReference type="RefSeq" id="WP_318109502.1">
    <property type="nucleotide sequence ID" value="NZ_CP137573.1"/>
</dbReference>
<evidence type="ECO:0000313" key="2">
    <source>
        <dbReference type="EMBL" id="WOX26479.1"/>
    </source>
</evidence>
<organism evidence="2 3">
    <name type="scientific">Streptomyces solicathayae</name>
    <dbReference type="NCBI Taxonomy" id="3081768"/>
    <lineage>
        <taxon>Bacteria</taxon>
        <taxon>Bacillati</taxon>
        <taxon>Actinomycetota</taxon>
        <taxon>Actinomycetes</taxon>
        <taxon>Kitasatosporales</taxon>
        <taxon>Streptomycetaceae</taxon>
        <taxon>Streptomyces</taxon>
    </lineage>
</organism>
<dbReference type="EMBL" id="CP137573">
    <property type="protein sequence ID" value="WOX26479.1"/>
    <property type="molecule type" value="Genomic_DNA"/>
</dbReference>
<evidence type="ECO:0000313" key="3">
    <source>
        <dbReference type="Proteomes" id="UP001301731"/>
    </source>
</evidence>
<accession>A0ABZ0M458</accession>
<feature type="region of interest" description="Disordered" evidence="1">
    <location>
        <begin position="67"/>
        <end position="86"/>
    </location>
</feature>